<comment type="caution">
    <text evidence="2">The sequence shown here is derived from an EMBL/GenBank/DDBJ whole genome shotgun (WGS) entry which is preliminary data.</text>
</comment>
<dbReference type="Pfam" id="PF06527">
    <property type="entry name" value="TniQ"/>
    <property type="match status" value="1"/>
</dbReference>
<reference evidence="2" key="1">
    <citation type="submission" date="2021-05" db="EMBL/GenBank/DDBJ databases">
        <authorList>
            <person name="Pietrasiak N."/>
            <person name="Ward R."/>
            <person name="Stajich J.E."/>
            <person name="Kurbessoian T."/>
        </authorList>
    </citation>
    <scope>NUCLEOTIDE SEQUENCE</scope>
    <source>
        <strain evidence="2">JT2-VF2</strain>
    </source>
</reference>
<dbReference type="InterPro" id="IPR009492">
    <property type="entry name" value="TniQ"/>
</dbReference>
<gene>
    <name evidence="2" type="ORF">KME32_05230</name>
</gene>
<organism evidence="2 3">
    <name type="scientific">Mojavia pulchra JT2-VF2</name>
    <dbReference type="NCBI Taxonomy" id="287848"/>
    <lineage>
        <taxon>Bacteria</taxon>
        <taxon>Bacillati</taxon>
        <taxon>Cyanobacteriota</taxon>
        <taxon>Cyanophyceae</taxon>
        <taxon>Nostocales</taxon>
        <taxon>Nostocaceae</taxon>
    </lineage>
</organism>
<evidence type="ECO:0000313" key="2">
    <source>
        <dbReference type="EMBL" id="MBW4560551.1"/>
    </source>
</evidence>
<evidence type="ECO:0000313" key="3">
    <source>
        <dbReference type="Proteomes" id="UP000715781"/>
    </source>
</evidence>
<evidence type="ECO:0000259" key="1">
    <source>
        <dbReference type="Pfam" id="PF06527"/>
    </source>
</evidence>
<protein>
    <submittedName>
        <fullName evidence="2">TniQ family protein</fullName>
    </submittedName>
</protein>
<dbReference type="Proteomes" id="UP000715781">
    <property type="component" value="Unassembled WGS sequence"/>
</dbReference>
<feature type="domain" description="TniQ" evidence="1">
    <location>
        <begin position="13"/>
        <end position="128"/>
    </location>
</feature>
<dbReference type="EMBL" id="JAHHHN010000002">
    <property type="protein sequence ID" value="MBW4560551.1"/>
    <property type="molecule type" value="Genomic_DNA"/>
</dbReference>
<proteinExistence type="predicted"/>
<dbReference type="AlphaFoldDB" id="A0A951UEZ4"/>
<name>A0A951UEZ4_9NOST</name>
<reference evidence="2" key="2">
    <citation type="journal article" date="2022" name="Microbiol. Resour. Announc.">
        <title>Metagenome Sequencing to Explore Phylogenomics of Terrestrial Cyanobacteria.</title>
        <authorList>
            <person name="Ward R.D."/>
            <person name="Stajich J.E."/>
            <person name="Johansen J.R."/>
            <person name="Huntemann M."/>
            <person name="Clum A."/>
            <person name="Foster B."/>
            <person name="Foster B."/>
            <person name="Roux S."/>
            <person name="Palaniappan K."/>
            <person name="Varghese N."/>
            <person name="Mukherjee S."/>
            <person name="Reddy T.B.K."/>
            <person name="Daum C."/>
            <person name="Copeland A."/>
            <person name="Chen I.A."/>
            <person name="Ivanova N.N."/>
            <person name="Kyrpides N.C."/>
            <person name="Shapiro N."/>
            <person name="Eloe-Fadrosh E.A."/>
            <person name="Pietrasiak N."/>
        </authorList>
    </citation>
    <scope>NUCLEOTIDE SEQUENCE</scope>
    <source>
        <strain evidence="2">JT2-VF2</strain>
    </source>
</reference>
<accession>A0A951UEZ4</accession>
<sequence length="167" mass="19463">MENIEKKTRFFDIELLQGESLSHFLGRFRRENYLTTTQLGKLTGLGAVIGRWEKFYFNPFPTQQELEALAGIVGVEVEKLREILPPKGVTMKPRPIRLCGACYAEVPYHRMKWQFKDKMKCDRHNLGLLTKCTNCETPFPIPSDWVQGECSHCFLPFATMAKRQKRY</sequence>